<name>A0AAN0XZB5_9VIBR</name>
<dbReference type="AlphaFoldDB" id="A0AAN0XZB5"/>
<geneLocation type="plasmid" evidence="1 2">
    <name>unnamed1</name>
</geneLocation>
<proteinExistence type="predicted"/>
<gene>
    <name evidence="1" type="ORF">A6E01_19650</name>
</gene>
<evidence type="ECO:0000313" key="1">
    <source>
        <dbReference type="EMBL" id="ANO35430.1"/>
    </source>
</evidence>
<protein>
    <submittedName>
        <fullName evidence="1">Uncharacterized protein</fullName>
    </submittedName>
</protein>
<dbReference type="Proteomes" id="UP000092018">
    <property type="component" value="Plasmid unnamed1"/>
</dbReference>
<evidence type="ECO:0000313" key="2">
    <source>
        <dbReference type="Proteomes" id="UP000092018"/>
    </source>
</evidence>
<keyword evidence="1" id="KW-0614">Plasmid</keyword>
<sequence>MSLKQQLMHYAVTQFGDTAQIYFLSEKDLIIKHNQTHSDRLSISKLVEMFDCSTTEAENLFVGYWSKQINITNYKELQKKLRYLDSFDFRS</sequence>
<accession>A0AAN0XZB5</accession>
<organism evidence="1 2">
    <name type="scientific">Vibrio breoganii</name>
    <dbReference type="NCBI Taxonomy" id="553239"/>
    <lineage>
        <taxon>Bacteria</taxon>
        <taxon>Pseudomonadati</taxon>
        <taxon>Pseudomonadota</taxon>
        <taxon>Gammaproteobacteria</taxon>
        <taxon>Vibrionales</taxon>
        <taxon>Vibrionaceae</taxon>
        <taxon>Vibrio</taxon>
    </lineage>
</organism>
<dbReference type="KEGG" id="vbr:A6E01_19650"/>
<dbReference type="RefSeq" id="WP_065211192.1">
    <property type="nucleotide sequence ID" value="NZ_CP016179.1"/>
</dbReference>
<dbReference type="EMBL" id="CP016179">
    <property type="protein sequence ID" value="ANO35430.1"/>
    <property type="molecule type" value="Genomic_DNA"/>
</dbReference>
<reference evidence="1 2" key="1">
    <citation type="submission" date="2016-06" db="EMBL/GenBank/DDBJ databases">
        <title>Adaptive Radiation by Waves of Gene Transfer Leads to Fine-Scale Resource Partitioning in Marine Microbes.</title>
        <authorList>
            <person name="Hehemann J.-H."/>
            <person name="Arevalo P."/>
            <person name="Datta M.S."/>
            <person name="Yu X."/>
            <person name="Corzett C."/>
            <person name="Henschel A."/>
            <person name="Preheim S.P."/>
            <person name="Timberlake S."/>
            <person name="Alm E.J."/>
            <person name="Polz M.F."/>
        </authorList>
    </citation>
    <scope>NUCLEOTIDE SEQUENCE [LARGE SCALE GENOMIC DNA]</scope>
    <source>
        <strain evidence="1 2">FF50</strain>
        <plasmid evidence="1 2">unnamed1</plasmid>
    </source>
</reference>